<dbReference type="EMBL" id="LFIW01002844">
    <property type="protein sequence ID" value="KZL63202.1"/>
    <property type="molecule type" value="Genomic_DNA"/>
</dbReference>
<dbReference type="GO" id="GO:0000272">
    <property type="term" value="P:polysaccharide catabolic process"/>
    <property type="evidence" value="ECO:0007669"/>
    <property type="project" value="TreeGrafter"/>
</dbReference>
<evidence type="ECO:0000313" key="3">
    <source>
        <dbReference type="EMBL" id="KZL63202.1"/>
    </source>
</evidence>
<feature type="non-terminal residue" evidence="3">
    <location>
        <position position="1"/>
    </location>
</feature>
<dbReference type="PANTHER" id="PTHR36845:SF1">
    <property type="entry name" value="HYDROLASE, PUTATIVE (AFU_ORTHOLOGUE AFUA_7G05090)-RELATED"/>
    <property type="match status" value="1"/>
</dbReference>
<evidence type="ECO:0000256" key="1">
    <source>
        <dbReference type="ARBA" id="ARBA00022801"/>
    </source>
</evidence>
<proteinExistence type="inferred from homology"/>
<dbReference type="InterPro" id="IPR012341">
    <property type="entry name" value="6hp_glycosidase-like_sf"/>
</dbReference>
<evidence type="ECO:0000256" key="2">
    <source>
        <dbReference type="ARBA" id="ARBA00038358"/>
    </source>
</evidence>
<name>A0A161XS62_COLIC</name>
<accession>A0A161XS62</accession>
<dbReference type="SUPFAM" id="SSF48208">
    <property type="entry name" value="Six-hairpin glycosidases"/>
    <property type="match status" value="1"/>
</dbReference>
<keyword evidence="4" id="KW-1185">Reference proteome</keyword>
<comment type="similarity">
    <text evidence="2">Belongs to the glycosyl hydrolase 88 family.</text>
</comment>
<dbReference type="GO" id="GO:0052757">
    <property type="term" value="F:chondroitin hydrolase activity"/>
    <property type="evidence" value="ECO:0007669"/>
    <property type="project" value="TreeGrafter"/>
</dbReference>
<gene>
    <name evidence="3" type="ORF">CI238_09481</name>
</gene>
<comment type="caution">
    <text evidence="3">The sequence shown here is derived from an EMBL/GenBank/DDBJ whole genome shotgun (WGS) entry which is preliminary data.</text>
</comment>
<dbReference type="InterPro" id="IPR052369">
    <property type="entry name" value="UG_Glycosaminoglycan_Hydrolase"/>
</dbReference>
<dbReference type="AlphaFoldDB" id="A0A161XS62"/>
<sequence>AHDPSTVCSGYDAREKVSGGFTLLSESYRKDLGRGPAELLFGMLIIDPPRGDVSFQLTNCIVKPSPPTLFPEYTEPGGTKYVYRELDFWTSGFFPGCLYLLLERRRKYTHLLQQLGWSANEEPHPLYLEFACNWWTETLHRNAQLTTTHDLGFMIFPWARPAWELLNDRRSYETAIAAAKSLYSRYDATVGSIRSWDVCITKRYKFLDPSKDFLVIIDNMMNLDMIFWAASQLGDDDMWNAAVKHAKTTRKHHVRPDFSTFHVVNFDQTTGVPKEKITNQGYSDKSSWSRGQAWAIAGFAQTYGWTRDESFLETAISCAEYFLRQLPPSRIPPWDFAAPKDSPQPPDVSAAVISAYGMLMIHEALAALGRQSIYLKHALGIISATCGRYINGGGRYLKSQRSTDTVEHGTVEEQVGWDVDMENEPETILNGATINNYEFAPRRWANHGLVYADYFFLLAGNKLLDMGVEELFDSSI</sequence>
<protein>
    <submittedName>
        <fullName evidence="3">Unsaturated glucuronyl hydrolase</fullName>
    </submittedName>
</protein>
<keyword evidence="1 3" id="KW-0378">Hydrolase</keyword>
<dbReference type="Proteomes" id="UP000076584">
    <property type="component" value="Unassembled WGS sequence"/>
</dbReference>
<evidence type="ECO:0000313" key="4">
    <source>
        <dbReference type="Proteomes" id="UP000076584"/>
    </source>
</evidence>
<dbReference type="PANTHER" id="PTHR36845">
    <property type="entry name" value="HYDROLASE, PUTATIVE (AFU_ORTHOLOGUE AFUA_7G05090)-RELATED"/>
    <property type="match status" value="1"/>
</dbReference>
<organism evidence="3 4">
    <name type="scientific">Colletotrichum incanum</name>
    <name type="common">Soybean anthracnose fungus</name>
    <dbReference type="NCBI Taxonomy" id="1573173"/>
    <lineage>
        <taxon>Eukaryota</taxon>
        <taxon>Fungi</taxon>
        <taxon>Dikarya</taxon>
        <taxon>Ascomycota</taxon>
        <taxon>Pezizomycotina</taxon>
        <taxon>Sordariomycetes</taxon>
        <taxon>Hypocreomycetidae</taxon>
        <taxon>Glomerellales</taxon>
        <taxon>Glomerellaceae</taxon>
        <taxon>Colletotrichum</taxon>
        <taxon>Colletotrichum spaethianum species complex</taxon>
    </lineage>
</organism>
<dbReference type="Gene3D" id="1.50.10.10">
    <property type="match status" value="1"/>
</dbReference>
<reference evidence="3 4" key="1">
    <citation type="submission" date="2015-06" db="EMBL/GenBank/DDBJ databases">
        <title>Survival trade-offs in plant roots during colonization by closely related pathogenic and mutualistic fungi.</title>
        <authorList>
            <person name="Hacquard S."/>
            <person name="Kracher B."/>
            <person name="Hiruma K."/>
            <person name="Weinman A."/>
            <person name="Muench P."/>
            <person name="Garrido Oter R."/>
            <person name="Ver Loren van Themaat E."/>
            <person name="Dallerey J.-F."/>
            <person name="Damm U."/>
            <person name="Henrissat B."/>
            <person name="Lespinet O."/>
            <person name="Thon M."/>
            <person name="Kemen E."/>
            <person name="McHardy A.C."/>
            <person name="Schulze-Lefert P."/>
            <person name="O'Connell R.J."/>
        </authorList>
    </citation>
    <scope>NUCLEOTIDE SEQUENCE [LARGE SCALE GENOMIC DNA]</scope>
    <source>
        <strain evidence="3 4">MAFF 238704</strain>
    </source>
</reference>
<dbReference type="InterPro" id="IPR008928">
    <property type="entry name" value="6-hairpin_glycosidase_sf"/>
</dbReference>